<feature type="DNA-binding region" description="H-T-H motif" evidence="3">
    <location>
        <begin position="36"/>
        <end position="55"/>
    </location>
</feature>
<dbReference type="OrthoDB" id="9812484at2"/>
<feature type="domain" description="HTH tetR-type" evidence="4">
    <location>
        <begin position="13"/>
        <end position="73"/>
    </location>
</feature>
<evidence type="ECO:0000313" key="5">
    <source>
        <dbReference type="EMBL" id="ASN04797.1"/>
    </source>
</evidence>
<dbReference type="InterPro" id="IPR050624">
    <property type="entry name" value="HTH-type_Tx_Regulator"/>
</dbReference>
<proteinExistence type="predicted"/>
<dbReference type="EMBL" id="CP022437">
    <property type="protein sequence ID" value="ASN04797.1"/>
    <property type="molecule type" value="Genomic_DNA"/>
</dbReference>
<sequence>MGLRGRKKGSNGEESKVLLLNIAAEEFAQKGYYETKVSTIVKKAKLTQPTFYLYFQSKEAIFQELVNSFRAELFNFVEKSRLESGLEIGSLAEKIKIGLTAIFSFFVENPNITKIGFFLTPQAEEVKVNLATQITDNLTKEVEDGYFQTNVDLRTVAESLVGIMERLTVTKLFTGIKEPESLADDIVNLLLFGISSTTNE</sequence>
<dbReference type="Proteomes" id="UP000204391">
    <property type="component" value="Chromosome"/>
</dbReference>
<dbReference type="AlphaFoldDB" id="A0A221MAZ1"/>
<dbReference type="GO" id="GO:0003677">
    <property type="term" value="F:DNA binding"/>
    <property type="evidence" value="ECO:0007669"/>
    <property type="project" value="UniProtKB-UniRule"/>
</dbReference>
<keyword evidence="2 3" id="KW-0238">DNA-binding</keyword>
<keyword evidence="6" id="KW-1185">Reference proteome</keyword>
<dbReference type="Gene3D" id="1.10.10.60">
    <property type="entry name" value="Homeodomain-like"/>
    <property type="match status" value="1"/>
</dbReference>
<dbReference type="Gene3D" id="1.10.357.10">
    <property type="entry name" value="Tetracycline Repressor, domain 2"/>
    <property type="match status" value="1"/>
</dbReference>
<reference evidence="5 6" key="1">
    <citation type="journal article" date="2003" name="Int. J. Syst. Evol. Microbiol.">
        <title>Virgibacillus carmonensis sp. nov., Virgibacillus necropolis sp. nov. and Virgibacillus picturae sp. nov., three novel species isolated from deteriorated mural paintings, transfer of the species of the genus salibacillus to Virgibacillus, as Virgibacillus marismortui comb. nov. and Virgibacillus salexigens comb. nov., and emended description of the genus Virgibacillus.</title>
        <authorList>
            <person name="Heyrman J."/>
            <person name="Logan N.A."/>
            <person name="Busse H.J."/>
            <person name="Balcaen A."/>
            <person name="Lebbe L."/>
            <person name="Rodriguez-Diaz M."/>
            <person name="Swings J."/>
            <person name="De Vos P."/>
        </authorList>
    </citation>
    <scope>NUCLEOTIDE SEQUENCE [LARGE SCALE GENOMIC DNA]</scope>
    <source>
        <strain evidence="5 6">LMG 19488</strain>
    </source>
</reference>
<evidence type="ECO:0000256" key="2">
    <source>
        <dbReference type="ARBA" id="ARBA00023125"/>
    </source>
</evidence>
<dbReference type="RefSeq" id="WP_089531648.1">
    <property type="nucleotide sequence ID" value="NZ_CP022437.1"/>
</dbReference>
<keyword evidence="1" id="KW-0678">Repressor</keyword>
<dbReference type="PANTHER" id="PTHR43479">
    <property type="entry name" value="ACREF/ENVCD OPERON REPRESSOR-RELATED"/>
    <property type="match status" value="1"/>
</dbReference>
<organism evidence="5 6">
    <name type="scientific">Virgibacillus necropolis</name>
    <dbReference type="NCBI Taxonomy" id="163877"/>
    <lineage>
        <taxon>Bacteria</taxon>
        <taxon>Bacillati</taxon>
        <taxon>Bacillota</taxon>
        <taxon>Bacilli</taxon>
        <taxon>Bacillales</taxon>
        <taxon>Bacillaceae</taxon>
        <taxon>Virgibacillus</taxon>
    </lineage>
</organism>
<dbReference type="InterPro" id="IPR009057">
    <property type="entry name" value="Homeodomain-like_sf"/>
</dbReference>
<dbReference type="SUPFAM" id="SSF46689">
    <property type="entry name" value="Homeodomain-like"/>
    <property type="match status" value="1"/>
</dbReference>
<accession>A0A221MAZ1</accession>
<protein>
    <submittedName>
        <fullName evidence="5">TetR family transcriptional regulator</fullName>
    </submittedName>
</protein>
<dbReference type="InterPro" id="IPR001647">
    <property type="entry name" value="HTH_TetR"/>
</dbReference>
<dbReference type="SUPFAM" id="SSF48498">
    <property type="entry name" value="Tetracyclin repressor-like, C-terminal domain"/>
    <property type="match status" value="1"/>
</dbReference>
<evidence type="ECO:0000313" key="6">
    <source>
        <dbReference type="Proteomes" id="UP000204391"/>
    </source>
</evidence>
<evidence type="ECO:0000259" key="4">
    <source>
        <dbReference type="PROSITE" id="PS50977"/>
    </source>
</evidence>
<dbReference type="Pfam" id="PF00440">
    <property type="entry name" value="TetR_N"/>
    <property type="match status" value="1"/>
</dbReference>
<dbReference type="PRINTS" id="PR00455">
    <property type="entry name" value="HTHTETR"/>
</dbReference>
<dbReference type="PANTHER" id="PTHR43479:SF8">
    <property type="entry name" value="TRANSCRIPTIONAL REGULATOR, TETR FAMILY"/>
    <property type="match status" value="1"/>
</dbReference>
<evidence type="ECO:0000256" key="1">
    <source>
        <dbReference type="ARBA" id="ARBA00022491"/>
    </source>
</evidence>
<evidence type="ECO:0000256" key="3">
    <source>
        <dbReference type="PROSITE-ProRule" id="PRU00335"/>
    </source>
</evidence>
<dbReference type="InterPro" id="IPR036271">
    <property type="entry name" value="Tet_transcr_reg_TetR-rel_C_sf"/>
</dbReference>
<gene>
    <name evidence="5" type="ORF">CFK40_07105</name>
</gene>
<dbReference type="PROSITE" id="PS50977">
    <property type="entry name" value="HTH_TETR_2"/>
    <property type="match status" value="1"/>
</dbReference>
<name>A0A221MAZ1_9BACI</name>
<dbReference type="KEGG" id="vne:CFK40_07105"/>